<accession>A0A176YMK1</accession>
<name>A0A176YMK1_9BRAD</name>
<keyword evidence="2" id="KW-1185">Reference proteome</keyword>
<evidence type="ECO:0000313" key="1">
    <source>
        <dbReference type="EMBL" id="OAF07409.1"/>
    </source>
</evidence>
<evidence type="ECO:0000313" key="2">
    <source>
        <dbReference type="Proteomes" id="UP000076959"/>
    </source>
</evidence>
<dbReference type="EMBL" id="LUUB01000069">
    <property type="protein sequence ID" value="OAF07409.1"/>
    <property type="molecule type" value="Genomic_DNA"/>
</dbReference>
<organism evidence="1 2">
    <name type="scientific">Bradyrhizobium centrolobii</name>
    <dbReference type="NCBI Taxonomy" id="1505087"/>
    <lineage>
        <taxon>Bacteria</taxon>
        <taxon>Pseudomonadati</taxon>
        <taxon>Pseudomonadota</taxon>
        <taxon>Alphaproteobacteria</taxon>
        <taxon>Hyphomicrobiales</taxon>
        <taxon>Nitrobacteraceae</taxon>
        <taxon>Bradyrhizobium</taxon>
    </lineage>
</organism>
<dbReference type="GeneID" id="32584800"/>
<sequence length="133" mass="13677">MDERTLIPLLLNVANKNDEVGRLLFSILTPAIGSLSGEIAIEPPGPLDKAPLGGRASIARGLANRPAAAGQEMLGIDHAILVPAIASMVTTINGEQPGAVDKGLAGFAFRIARELAPVIGSVVRGAMKDHQPG</sequence>
<proteinExistence type="predicted"/>
<dbReference type="Proteomes" id="UP000076959">
    <property type="component" value="Unassembled WGS sequence"/>
</dbReference>
<dbReference type="RefSeq" id="WP_063676413.1">
    <property type="nucleotide sequence ID" value="NZ_LUUB01000069.1"/>
</dbReference>
<dbReference type="AlphaFoldDB" id="A0A176YMK1"/>
<gene>
    <name evidence="1" type="ORF">AYJ54_17760</name>
</gene>
<comment type="caution">
    <text evidence="1">The sequence shown here is derived from an EMBL/GenBank/DDBJ whole genome shotgun (WGS) entry which is preliminary data.</text>
</comment>
<protein>
    <submittedName>
        <fullName evidence="1">Uncharacterized protein</fullName>
    </submittedName>
</protein>
<reference evidence="1 2" key="1">
    <citation type="submission" date="2016-03" db="EMBL/GenBank/DDBJ databases">
        <title>Draft Genome Sequence of the Strain BR 10245 (Bradyrhizobium sp.) isolated from nodules of Centrolobium paraense.</title>
        <authorList>
            <person name="Simoes-Araujo J.L.Sr."/>
            <person name="Barauna A.C."/>
            <person name="Silva K."/>
            <person name="Zilli J.E."/>
        </authorList>
    </citation>
    <scope>NUCLEOTIDE SEQUENCE [LARGE SCALE GENOMIC DNA]</scope>
    <source>
        <strain evidence="1 2">BR 10245</strain>
    </source>
</reference>